<dbReference type="PANTHER" id="PTHR11468:SF3">
    <property type="entry name" value="GLYCOGEN PHOSPHORYLASE, LIVER FORM"/>
    <property type="match status" value="1"/>
</dbReference>
<comment type="cofactor">
    <cofactor evidence="2">
        <name>pyridoxal 5'-phosphate</name>
        <dbReference type="ChEBI" id="CHEBI:597326"/>
    </cofactor>
</comment>
<dbReference type="GO" id="GO:0008184">
    <property type="term" value="F:glycogen phosphorylase activity"/>
    <property type="evidence" value="ECO:0007669"/>
    <property type="project" value="InterPro"/>
</dbReference>
<gene>
    <name evidence="3" type="ORF">C9F02_22750</name>
</gene>
<dbReference type="EMBL" id="PYKG01000165">
    <property type="protein sequence ID" value="TGC83022.1"/>
    <property type="molecule type" value="Genomic_DNA"/>
</dbReference>
<dbReference type="PANTHER" id="PTHR11468">
    <property type="entry name" value="GLYCOGEN PHOSPHORYLASE"/>
    <property type="match status" value="1"/>
</dbReference>
<dbReference type="InterPro" id="IPR000811">
    <property type="entry name" value="Glyco_trans_35"/>
</dbReference>
<keyword evidence="2" id="KW-0328">Glycosyltransferase</keyword>
<evidence type="ECO:0000256" key="2">
    <source>
        <dbReference type="RuleBase" id="RU000587"/>
    </source>
</evidence>
<comment type="function">
    <text evidence="2">Allosteric enzyme that catalyzes the rate-limiting step in glycogen catabolism, the phosphorolytic cleavage of glycogen to produce glucose-1-phosphate, and plays a central role in maintaining cellular and organismal glucose homeostasis.</text>
</comment>
<proteinExistence type="inferred from homology"/>
<keyword evidence="2" id="KW-0119">Carbohydrate metabolism</keyword>
<name>A0A659QDT8_SALET</name>
<sequence length="168" mass="18546">MNAPFTYASPTLSVEALKHSIAYKLMFTIGKDPVIANKHEWLNATLFAVRDRLVERWLRSNRAQLSQETRQVYYLSMEFLIGRTLSNALLSLGIYDDVKGALEAMGLDLEELIDEENDPGLGNGGLGRQAASYLGSLATLGLPGRGYGIRYDYGMFGLLYSSAAADDR</sequence>
<comment type="catalytic activity">
    <reaction evidence="2">
        <text>[(1-&gt;4)-alpha-D-glucosyl](n) + phosphate = [(1-&gt;4)-alpha-D-glucosyl](n-1) + alpha-D-glucose 1-phosphate</text>
        <dbReference type="Rhea" id="RHEA:41732"/>
        <dbReference type="Rhea" id="RHEA-COMP:9584"/>
        <dbReference type="Rhea" id="RHEA-COMP:9586"/>
        <dbReference type="ChEBI" id="CHEBI:15444"/>
        <dbReference type="ChEBI" id="CHEBI:43474"/>
        <dbReference type="ChEBI" id="CHEBI:58601"/>
        <dbReference type="EC" id="2.4.1.1"/>
    </reaction>
</comment>
<evidence type="ECO:0000313" key="3">
    <source>
        <dbReference type="EMBL" id="TGC83022.1"/>
    </source>
</evidence>
<evidence type="ECO:0000313" key="4">
    <source>
        <dbReference type="Proteomes" id="UP000297846"/>
    </source>
</evidence>
<organism evidence="3 4">
    <name type="scientific">Salmonella enterica subsp. enterica serovar Wilhelmsburg</name>
    <dbReference type="NCBI Taxonomy" id="1960126"/>
    <lineage>
        <taxon>Bacteria</taxon>
        <taxon>Pseudomonadati</taxon>
        <taxon>Pseudomonadota</taxon>
        <taxon>Gammaproteobacteria</taxon>
        <taxon>Enterobacterales</taxon>
        <taxon>Enterobacteriaceae</taxon>
        <taxon>Salmonella</taxon>
    </lineage>
</organism>
<dbReference type="EC" id="2.4.1.1" evidence="2"/>
<evidence type="ECO:0000256" key="1">
    <source>
        <dbReference type="ARBA" id="ARBA00006047"/>
    </source>
</evidence>
<dbReference type="SUPFAM" id="SSF53756">
    <property type="entry name" value="UDP-Glycosyltransferase/glycogen phosphorylase"/>
    <property type="match status" value="1"/>
</dbReference>
<keyword evidence="2" id="KW-0663">Pyridoxal phosphate</keyword>
<dbReference type="Pfam" id="PF00343">
    <property type="entry name" value="Phosphorylase"/>
    <property type="match status" value="1"/>
</dbReference>
<accession>A0A659QDT8</accession>
<protein>
    <recommendedName>
        <fullName evidence="2">Alpha-1,4 glucan phosphorylase</fullName>
        <ecNumber evidence="2">2.4.1.1</ecNumber>
    </recommendedName>
</protein>
<dbReference type="GO" id="GO:0030170">
    <property type="term" value="F:pyridoxal phosphate binding"/>
    <property type="evidence" value="ECO:0007669"/>
    <property type="project" value="TreeGrafter"/>
</dbReference>
<keyword evidence="2" id="KW-0808">Transferase</keyword>
<dbReference type="RefSeq" id="WP_210114385.1">
    <property type="nucleotide sequence ID" value="NZ_PYKG01000165.1"/>
</dbReference>
<feature type="non-terminal residue" evidence="3">
    <location>
        <position position="168"/>
    </location>
</feature>
<dbReference type="Proteomes" id="UP000297846">
    <property type="component" value="Unassembled WGS sequence"/>
</dbReference>
<reference evidence="3 4" key="1">
    <citation type="submission" date="2018-03" db="EMBL/GenBank/DDBJ databases">
        <title>Non-Typhoidal Salmonella genome sequencing and assembly.</title>
        <authorList>
            <person name="Matchawe C."/>
        </authorList>
    </citation>
    <scope>NUCLEOTIDE SEQUENCE [LARGE SCALE GENOMIC DNA]</scope>
    <source>
        <strain evidence="3 4">31evb</strain>
    </source>
</reference>
<dbReference type="AlphaFoldDB" id="A0A659QDT8"/>
<comment type="similarity">
    <text evidence="1 2">Belongs to the glycogen phosphorylase family.</text>
</comment>
<dbReference type="GO" id="GO:0005737">
    <property type="term" value="C:cytoplasm"/>
    <property type="evidence" value="ECO:0007669"/>
    <property type="project" value="TreeGrafter"/>
</dbReference>
<dbReference type="Gene3D" id="3.40.50.2000">
    <property type="entry name" value="Glycogen Phosphorylase B"/>
    <property type="match status" value="1"/>
</dbReference>
<comment type="caution">
    <text evidence="3">The sequence shown here is derived from an EMBL/GenBank/DDBJ whole genome shotgun (WGS) entry which is preliminary data.</text>
</comment>
<dbReference type="GO" id="GO:0005980">
    <property type="term" value="P:glycogen catabolic process"/>
    <property type="evidence" value="ECO:0007669"/>
    <property type="project" value="TreeGrafter"/>
</dbReference>